<evidence type="ECO:0000313" key="2">
    <source>
        <dbReference type="Proteomes" id="UP000562027"/>
    </source>
</evidence>
<dbReference type="RefSeq" id="WP_184300625.1">
    <property type="nucleotide sequence ID" value="NZ_JACHLP010000005.1"/>
</dbReference>
<name>A0A840L9F3_9BURK</name>
<dbReference type="AlphaFoldDB" id="A0A840L9F3"/>
<protein>
    <recommendedName>
        <fullName evidence="3">MerR-like DNA binding protein</fullName>
    </recommendedName>
</protein>
<evidence type="ECO:0000313" key="1">
    <source>
        <dbReference type="EMBL" id="MBB4844391.1"/>
    </source>
</evidence>
<comment type="caution">
    <text evidence="1">The sequence shown here is derived from an EMBL/GenBank/DDBJ whole genome shotgun (WGS) entry which is preliminary data.</text>
</comment>
<sequence length="168" mass="18507">MRLVPTPVASKLTGLSIEKLREWTSRRALVSADVRPKTKGSPAQFSWQTILVLRLAVLLRDQFAVELQTHQGAFAQLRKALRSTSFIALWGRRLALAPGGTWFFLDDGSLPSEADAIVVRLDPHLAVLRDGFALPDVAAGQLDLFSLPATRDTPTVKAVSRPRQRRSA</sequence>
<organism evidence="1 2">
    <name type="scientific">Roseateles oligotrophus</name>
    <dbReference type="NCBI Taxonomy" id="1769250"/>
    <lineage>
        <taxon>Bacteria</taxon>
        <taxon>Pseudomonadati</taxon>
        <taxon>Pseudomonadota</taxon>
        <taxon>Betaproteobacteria</taxon>
        <taxon>Burkholderiales</taxon>
        <taxon>Sphaerotilaceae</taxon>
        <taxon>Roseateles</taxon>
    </lineage>
</organism>
<dbReference type="Proteomes" id="UP000562027">
    <property type="component" value="Unassembled WGS sequence"/>
</dbReference>
<evidence type="ECO:0008006" key="3">
    <source>
        <dbReference type="Google" id="ProtNLM"/>
    </source>
</evidence>
<proteinExistence type="predicted"/>
<gene>
    <name evidence="1" type="ORF">HNP55_002927</name>
</gene>
<reference evidence="1 2" key="1">
    <citation type="submission" date="2020-08" db="EMBL/GenBank/DDBJ databases">
        <title>Functional genomics of gut bacteria from endangered species of beetles.</title>
        <authorList>
            <person name="Carlos-Shanley C."/>
        </authorList>
    </citation>
    <scope>NUCLEOTIDE SEQUENCE [LARGE SCALE GENOMIC DNA]</scope>
    <source>
        <strain evidence="1 2">S00239</strain>
    </source>
</reference>
<accession>A0A840L9F3</accession>
<keyword evidence="2" id="KW-1185">Reference proteome</keyword>
<dbReference type="EMBL" id="JACHLP010000005">
    <property type="protein sequence ID" value="MBB4844391.1"/>
    <property type="molecule type" value="Genomic_DNA"/>
</dbReference>